<feature type="domain" description="tRNA(Ile)-lysidine/2-thiocytidine synthase N-terminal" evidence="8">
    <location>
        <begin position="71"/>
        <end position="252"/>
    </location>
</feature>
<name>A0A6A1TSI7_NEOGA</name>
<dbReference type="PANTHER" id="PTHR43033">
    <property type="entry name" value="TRNA(ILE)-LYSIDINE SYNTHASE-RELATED"/>
    <property type="match status" value="1"/>
</dbReference>
<dbReference type="GO" id="GO:0005524">
    <property type="term" value="F:ATP binding"/>
    <property type="evidence" value="ECO:0007669"/>
    <property type="project" value="UniProtKB-UniRule"/>
</dbReference>
<dbReference type="InterPro" id="IPR012094">
    <property type="entry name" value="tRNA_Ile_lys_synt"/>
</dbReference>
<evidence type="ECO:0000313" key="10">
    <source>
        <dbReference type="Proteomes" id="UP000386575"/>
    </source>
</evidence>
<comment type="domain">
    <text evidence="6">The N-terminal region contains the highly conserved SGGXDS motif, predicted to be a P-loop motif involved in ATP binding.</text>
</comment>
<dbReference type="InterPro" id="IPR012795">
    <property type="entry name" value="tRNA_Ile_lys_synt_N"/>
</dbReference>
<dbReference type="HAMAP" id="MF_01161">
    <property type="entry name" value="tRNA_Ile_lys_synt"/>
    <property type="match status" value="1"/>
</dbReference>
<dbReference type="NCBIfam" id="TIGR02432">
    <property type="entry name" value="lysidine_TilS_N"/>
    <property type="match status" value="1"/>
</dbReference>
<dbReference type="SUPFAM" id="SSF52402">
    <property type="entry name" value="Adenine nucleotide alpha hydrolases-like"/>
    <property type="match status" value="1"/>
</dbReference>
<evidence type="ECO:0000256" key="7">
    <source>
        <dbReference type="SAM" id="MobiDB-lite"/>
    </source>
</evidence>
<dbReference type="AlphaFoldDB" id="A0A6A1TSI7"/>
<keyword evidence="2 6" id="KW-0819">tRNA processing</keyword>
<evidence type="ECO:0000256" key="3">
    <source>
        <dbReference type="ARBA" id="ARBA00022741"/>
    </source>
</evidence>
<dbReference type="EMBL" id="VZUL01000002">
    <property type="protein sequence ID" value="KAB1087831.1"/>
    <property type="molecule type" value="Genomic_DNA"/>
</dbReference>
<dbReference type="InterPro" id="IPR014729">
    <property type="entry name" value="Rossmann-like_a/b/a_fold"/>
</dbReference>
<accession>A0A6A1TSI7</accession>
<comment type="caution">
    <text evidence="9">The sequence shown here is derived from an EMBL/GenBank/DDBJ whole genome shotgun (WGS) entry which is preliminary data.</text>
</comment>
<gene>
    <name evidence="6 9" type="primary">tilS</name>
    <name evidence="9" type="ORF">F4V91_16195</name>
</gene>
<feature type="region of interest" description="Disordered" evidence="7">
    <location>
        <begin position="1"/>
        <end position="52"/>
    </location>
</feature>
<comment type="subcellular location">
    <subcellularLocation>
        <location evidence="6">Cytoplasm</location>
    </subcellularLocation>
</comment>
<evidence type="ECO:0000256" key="2">
    <source>
        <dbReference type="ARBA" id="ARBA00022694"/>
    </source>
</evidence>
<protein>
    <recommendedName>
        <fullName evidence="6">tRNA(Ile)-lysidine synthase</fullName>
        <ecNumber evidence="6">6.3.4.19</ecNumber>
    </recommendedName>
    <alternativeName>
        <fullName evidence="6">tRNA(Ile)-2-lysyl-cytidine synthase</fullName>
    </alternativeName>
    <alternativeName>
        <fullName evidence="6">tRNA(Ile)-lysidine synthetase</fullName>
    </alternativeName>
</protein>
<comment type="function">
    <text evidence="6">Ligates lysine onto the cytidine present at position 34 of the AUA codon-specific tRNA(Ile) that contains the anticodon CAU, in an ATP-dependent manner. Cytidine is converted to lysidine, thus changing the amino acid specificity of the tRNA from methionine to isoleucine.</text>
</comment>
<dbReference type="Gene3D" id="3.40.50.620">
    <property type="entry name" value="HUPs"/>
    <property type="match status" value="1"/>
</dbReference>
<evidence type="ECO:0000256" key="4">
    <source>
        <dbReference type="ARBA" id="ARBA00022840"/>
    </source>
</evidence>
<feature type="binding site" evidence="6">
    <location>
        <begin position="76"/>
        <end position="81"/>
    </location>
    <ligand>
        <name>ATP</name>
        <dbReference type="ChEBI" id="CHEBI:30616"/>
    </ligand>
</feature>
<dbReference type="EC" id="6.3.4.19" evidence="6"/>
<organism evidence="9 10">
    <name type="scientific">Neorhizobium galegae</name>
    <name type="common">Rhizobium galegae</name>
    <dbReference type="NCBI Taxonomy" id="399"/>
    <lineage>
        <taxon>Bacteria</taxon>
        <taxon>Pseudomonadati</taxon>
        <taxon>Pseudomonadota</taxon>
        <taxon>Alphaproteobacteria</taxon>
        <taxon>Hyphomicrobiales</taxon>
        <taxon>Rhizobiaceae</taxon>
        <taxon>Rhizobium/Agrobacterium group</taxon>
        <taxon>Neorhizobium</taxon>
    </lineage>
</organism>
<evidence type="ECO:0000313" key="9">
    <source>
        <dbReference type="EMBL" id="KAB1087831.1"/>
    </source>
</evidence>
<evidence type="ECO:0000256" key="6">
    <source>
        <dbReference type="HAMAP-Rule" id="MF_01161"/>
    </source>
</evidence>
<comment type="similarity">
    <text evidence="6">Belongs to the tRNA(Ile)-lysidine synthase family.</text>
</comment>
<keyword evidence="3 6" id="KW-0547">Nucleotide-binding</keyword>
<proteinExistence type="inferred from homology"/>
<keyword evidence="6" id="KW-0963">Cytoplasm</keyword>
<dbReference type="GO" id="GO:0005737">
    <property type="term" value="C:cytoplasm"/>
    <property type="evidence" value="ECO:0007669"/>
    <property type="project" value="UniProtKB-SubCell"/>
</dbReference>
<dbReference type="InterPro" id="IPR011063">
    <property type="entry name" value="TilS/TtcA_N"/>
</dbReference>
<dbReference type="GO" id="GO:0032267">
    <property type="term" value="F:tRNA(Ile)-lysidine synthase activity"/>
    <property type="evidence" value="ECO:0007669"/>
    <property type="project" value="UniProtKB-EC"/>
</dbReference>
<evidence type="ECO:0000259" key="8">
    <source>
        <dbReference type="Pfam" id="PF01171"/>
    </source>
</evidence>
<evidence type="ECO:0000256" key="5">
    <source>
        <dbReference type="ARBA" id="ARBA00048539"/>
    </source>
</evidence>
<dbReference type="Pfam" id="PF01171">
    <property type="entry name" value="ATP_bind_3"/>
    <property type="match status" value="1"/>
</dbReference>
<keyword evidence="4 6" id="KW-0067">ATP-binding</keyword>
<reference evidence="9 10" key="1">
    <citation type="submission" date="2019-09" db="EMBL/GenBank/DDBJ databases">
        <title>Genome sequencing of Ng87 strain.</title>
        <authorList>
            <person name="Karasev E.S."/>
            <person name="Andronov E."/>
        </authorList>
    </citation>
    <scope>NUCLEOTIDE SEQUENCE [LARGE SCALE GENOMIC DNA]</scope>
    <source>
        <strain evidence="9 10">Ng87</strain>
    </source>
</reference>
<evidence type="ECO:0000256" key="1">
    <source>
        <dbReference type="ARBA" id="ARBA00022598"/>
    </source>
</evidence>
<comment type="catalytic activity">
    <reaction evidence="5 6">
        <text>cytidine(34) in tRNA(Ile2) + L-lysine + ATP = lysidine(34) in tRNA(Ile2) + AMP + diphosphate + H(+)</text>
        <dbReference type="Rhea" id="RHEA:43744"/>
        <dbReference type="Rhea" id="RHEA-COMP:10625"/>
        <dbReference type="Rhea" id="RHEA-COMP:10670"/>
        <dbReference type="ChEBI" id="CHEBI:15378"/>
        <dbReference type="ChEBI" id="CHEBI:30616"/>
        <dbReference type="ChEBI" id="CHEBI:32551"/>
        <dbReference type="ChEBI" id="CHEBI:33019"/>
        <dbReference type="ChEBI" id="CHEBI:82748"/>
        <dbReference type="ChEBI" id="CHEBI:83665"/>
        <dbReference type="ChEBI" id="CHEBI:456215"/>
        <dbReference type="EC" id="6.3.4.19"/>
    </reaction>
</comment>
<dbReference type="PANTHER" id="PTHR43033:SF5">
    <property type="entry name" value="TRNA(ILE)-LYSIDINE SYNTHETASE"/>
    <property type="match status" value="1"/>
</dbReference>
<dbReference type="GO" id="GO:0006400">
    <property type="term" value="P:tRNA modification"/>
    <property type="evidence" value="ECO:0007669"/>
    <property type="project" value="UniProtKB-UniRule"/>
</dbReference>
<dbReference type="Proteomes" id="UP000386575">
    <property type="component" value="Unassembled WGS sequence"/>
</dbReference>
<dbReference type="CDD" id="cd01992">
    <property type="entry name" value="TilS_N"/>
    <property type="match status" value="1"/>
</dbReference>
<sequence length="497" mass="53760">MPHSTIPTRPAQPSRKSPGVIRARPRPCSPRWAANRSASPADPPVTAGPKILSPEQATARLIADIARPARLLVAISGGSDSSGLLVALSKSNSPGSGLSLFAATIDHALRPSSADEARAVAAFCGRLDIPHFIRRWEGEKPATGISDAAREARYRLLVEIADQIDATAILTGHTRDDQAETIAMRAARNGGEENSGLAGMAQAVLLDRRRWLLRPFLNSRRADIRDFLTREGQGWIDDPSNLDPHYERVRVRGRLTQESPFDAAAQDVAAARRTALSDEAARLVREHVTIRQGVLAHLHAAGLQGEPAVRRHALSLLAAVLGGRAHALGSDSMDRVMAFLDGGQPGRITAGRVIFDRRRDGLYIVRENRGILPLHVAPGDTAIWDGRYRITNTGPNEIVVGPTAPDRDEALTLFPGVPPAIAMRAVAAMPFIETNALLSTDDRPNKEVAERSIVQPLLAPFDRFLPQFELNLGIEFAVLLGCDGSPRLPVKDSSRKR</sequence>
<keyword evidence="1 6" id="KW-0436">Ligase</keyword>